<dbReference type="Pfam" id="PF01751">
    <property type="entry name" value="Toprim"/>
    <property type="match status" value="1"/>
</dbReference>
<dbReference type="InterPro" id="IPR003602">
    <property type="entry name" value="Topo_IA_DNA-bd_dom"/>
</dbReference>
<dbReference type="Gene3D" id="3.40.50.140">
    <property type="match status" value="1"/>
</dbReference>
<dbReference type="GO" id="GO:0006265">
    <property type="term" value="P:DNA topological change"/>
    <property type="evidence" value="ECO:0007669"/>
    <property type="project" value="InterPro"/>
</dbReference>
<dbReference type="PRINTS" id="PR00417">
    <property type="entry name" value="PRTPISMRASEI"/>
</dbReference>
<dbReference type="SMART" id="SM00437">
    <property type="entry name" value="TOP1Ac"/>
    <property type="match status" value="1"/>
</dbReference>
<feature type="domain" description="Topo IA-type catalytic" evidence="5">
    <location>
        <begin position="191"/>
        <end position="628"/>
    </location>
</feature>
<evidence type="ECO:0000256" key="2">
    <source>
        <dbReference type="ARBA" id="ARBA00023125"/>
    </source>
</evidence>
<dbReference type="PANTHER" id="PTHR11390">
    <property type="entry name" value="PROKARYOTIC DNA TOPOISOMERASE"/>
    <property type="match status" value="1"/>
</dbReference>
<evidence type="ECO:0000256" key="3">
    <source>
        <dbReference type="ARBA" id="ARBA00023235"/>
    </source>
</evidence>
<dbReference type="InterPro" id="IPR013825">
    <property type="entry name" value="Topo_IA_cen_sub2"/>
</dbReference>
<dbReference type="GO" id="GO:0006281">
    <property type="term" value="P:DNA repair"/>
    <property type="evidence" value="ECO:0007669"/>
    <property type="project" value="TreeGrafter"/>
</dbReference>
<dbReference type="GO" id="GO:0003917">
    <property type="term" value="F:DNA topoisomerase type I (single strand cut, ATP-independent) activity"/>
    <property type="evidence" value="ECO:0007669"/>
    <property type="project" value="InterPro"/>
</dbReference>
<evidence type="ECO:0000259" key="4">
    <source>
        <dbReference type="PROSITE" id="PS50880"/>
    </source>
</evidence>
<dbReference type="EMBL" id="AWWH01000066">
    <property type="protein sequence ID" value="ETA74577.1"/>
    <property type="molecule type" value="Genomic_DNA"/>
</dbReference>
<dbReference type="Gene3D" id="1.10.290.10">
    <property type="entry name" value="Topoisomerase I, domain 4"/>
    <property type="match status" value="1"/>
</dbReference>
<dbReference type="PROSITE" id="PS52039">
    <property type="entry name" value="TOPO_IA_2"/>
    <property type="match status" value="1"/>
</dbReference>
<evidence type="ECO:0000256" key="1">
    <source>
        <dbReference type="ARBA" id="ARBA00023029"/>
    </source>
</evidence>
<dbReference type="PROSITE" id="PS50880">
    <property type="entry name" value="TOPRIM"/>
    <property type="match status" value="1"/>
</dbReference>
<reference evidence="6 7" key="1">
    <citation type="journal article" date="2014" name="Genome Announc.">
        <title>The Genome of the Predominant Equine Lactobacillus Species, Lactobacillus equi, Is Reflective of Its Lifestyle Adaptations to an Herbivorous Host.</title>
        <authorList>
            <person name="O'Donnell M.M."/>
            <person name="Harris H.M."/>
            <person name="O'Toole P.W."/>
            <person name="Ross R.P."/>
        </authorList>
    </citation>
    <scope>NUCLEOTIDE SEQUENCE [LARGE SCALE GENOMIC DNA]</scope>
    <source>
        <strain evidence="6 7">DPC 6820</strain>
    </source>
</reference>
<comment type="caution">
    <text evidence="6">The sequence shown here is derived from an EMBL/GenBank/DDBJ whole genome shotgun (WGS) entry which is preliminary data.</text>
</comment>
<keyword evidence="1" id="KW-0799">Topoisomerase</keyword>
<keyword evidence="7" id="KW-1185">Reference proteome</keyword>
<dbReference type="AlphaFoldDB" id="V7HXF8"/>
<dbReference type="CDD" id="cd01028">
    <property type="entry name" value="TOPRIM_TopoIA"/>
    <property type="match status" value="1"/>
</dbReference>
<gene>
    <name evidence="6" type="ORF">LEQ_0442c</name>
</gene>
<organism evidence="6 7">
    <name type="scientific">Ligilactobacillus equi DPC 6820</name>
    <dbReference type="NCBI Taxonomy" id="1392007"/>
    <lineage>
        <taxon>Bacteria</taxon>
        <taxon>Bacillati</taxon>
        <taxon>Bacillota</taxon>
        <taxon>Bacilli</taxon>
        <taxon>Lactobacillales</taxon>
        <taxon>Lactobacillaceae</taxon>
        <taxon>Ligilactobacillus</taxon>
    </lineage>
</organism>
<dbReference type="SUPFAM" id="SSF56712">
    <property type="entry name" value="Prokaryotic type I DNA topoisomerase"/>
    <property type="match status" value="1"/>
</dbReference>
<evidence type="ECO:0000313" key="7">
    <source>
        <dbReference type="Proteomes" id="UP000018559"/>
    </source>
</evidence>
<dbReference type="GO" id="GO:0006310">
    <property type="term" value="P:DNA recombination"/>
    <property type="evidence" value="ECO:0007669"/>
    <property type="project" value="TreeGrafter"/>
</dbReference>
<protein>
    <submittedName>
        <fullName evidence="6">DNA topoisomerase I, TopA</fullName>
    </submittedName>
</protein>
<dbReference type="InterPro" id="IPR013826">
    <property type="entry name" value="Topo_IA_cen_sub3"/>
</dbReference>
<dbReference type="InterPro" id="IPR013497">
    <property type="entry name" value="Topo_IA_cen"/>
</dbReference>
<dbReference type="InterPro" id="IPR000380">
    <property type="entry name" value="Topo_IA"/>
</dbReference>
<feature type="domain" description="Toprim" evidence="4">
    <location>
        <begin position="30"/>
        <end position="173"/>
    </location>
</feature>
<dbReference type="Gene3D" id="1.10.460.10">
    <property type="entry name" value="Topoisomerase I, domain 2"/>
    <property type="match status" value="1"/>
</dbReference>
<dbReference type="InterPro" id="IPR023405">
    <property type="entry name" value="Topo_IA_core_domain"/>
</dbReference>
<dbReference type="PATRIC" id="fig|1392007.3.peg.610"/>
<dbReference type="InterPro" id="IPR006171">
    <property type="entry name" value="TOPRIM_dom"/>
</dbReference>
<keyword evidence="2" id="KW-0238">DNA-binding</keyword>
<evidence type="ECO:0000313" key="6">
    <source>
        <dbReference type="EMBL" id="ETA74577.1"/>
    </source>
</evidence>
<dbReference type="Pfam" id="PF01131">
    <property type="entry name" value="Topoisom_bac"/>
    <property type="match status" value="1"/>
</dbReference>
<proteinExistence type="predicted"/>
<dbReference type="SMART" id="SM00493">
    <property type="entry name" value="TOPRIM"/>
    <property type="match status" value="1"/>
</dbReference>
<dbReference type="Proteomes" id="UP000018559">
    <property type="component" value="Unassembled WGS sequence"/>
</dbReference>
<dbReference type="Gene3D" id="2.70.20.10">
    <property type="entry name" value="Topoisomerase I, domain 3"/>
    <property type="match status" value="1"/>
</dbReference>
<sequence>MFIYLKYISKFFVKYAIMKLKLWKGCCRVKLLILCEKNSARQTFEKALNGRSGVHSIVTPNDEYYLTNASGHLLELADPEDQVSEDKKDYYKTWDLQNIPWDYTDFTWKKIPIRSNNRSTELLNKIKQDARDKDGIVIATDNDPSGEGDVLGWEILEYINWTKKVYRIKFEDSEKSILHGLEHPKEIVNRNTDGAYLKGLSRQRFDYLSMQYSRVAKIKSKEMGYDYGTPKAGRLKSLILGIVGRQWAAINGYVKKPFYEARYKDNSNHEYARKFEEGDTFRHTGKVHAEQEVQNLSDDVPKVLESKRKTARPPLLLDLSGMASLVQKKGYGTDTIEKVYQNMYQDGYVSYPRTADKKFSQVQFDELLPLADEIATVVGVSTALLTHKELRSTHKVEACEHGPNRPGQKVPSSLKELETKYGKVGVEIYTTLAKSFLAILCEDYVYDVRIATLENHPEYISKFNMPVELNFRKFLNPLSEEQLYPRDFGTTASSFVFSGSNKKPSKPNSTFIFKYLIKNDVGTGATRLSTLNDLVRDKRSDGRPLQPMLLVSKGVYSLTPLGQVEYALLSGCFLSNPKATRVLQDAMAEVETNPSEEKLNKIYDIFSEMFSNDFVTMQKNSQNLKDVLGDVKPEALVSSSKDSNTRQIMYEGRSGHYKVTYSQKGRFSHKFTKSEINALEQGKKIMFDVSRKTTTGKSYKQTITGKLAWQKFTNKQGEVIEYLGFKADDSNRKAKDGKFYPRVFRGHEITDADAEILENGRNLTIPVITLNNGEQNSNAVVKLVDGSGKYKKIEIVEWGKRI</sequence>
<accession>V7HXF8</accession>
<keyword evidence="3 6" id="KW-0413">Isomerase</keyword>
<dbReference type="GO" id="GO:0003677">
    <property type="term" value="F:DNA binding"/>
    <property type="evidence" value="ECO:0007669"/>
    <property type="project" value="UniProtKB-KW"/>
</dbReference>
<dbReference type="InterPro" id="IPR013824">
    <property type="entry name" value="Topo_IA_cen_sub1"/>
</dbReference>
<evidence type="ECO:0000259" key="5">
    <source>
        <dbReference type="PROSITE" id="PS52039"/>
    </source>
</evidence>
<name>V7HXF8_9LACO</name>
<dbReference type="PANTHER" id="PTHR11390:SF21">
    <property type="entry name" value="DNA TOPOISOMERASE 3-ALPHA"/>
    <property type="match status" value="1"/>
</dbReference>